<dbReference type="InterPro" id="IPR043128">
    <property type="entry name" value="Rev_trsase/Diguanyl_cyclase"/>
</dbReference>
<dbReference type="Gene3D" id="3.30.70.270">
    <property type="match status" value="1"/>
</dbReference>
<dbReference type="InterPro" id="IPR029787">
    <property type="entry name" value="Nucleotide_cyclase"/>
</dbReference>
<dbReference type="GO" id="GO:0006355">
    <property type="term" value="P:regulation of DNA-templated transcription"/>
    <property type="evidence" value="ECO:0007669"/>
    <property type="project" value="InterPro"/>
</dbReference>
<feature type="domain" description="GGDEF" evidence="3">
    <location>
        <begin position="174"/>
        <end position="304"/>
    </location>
</feature>
<dbReference type="InterPro" id="IPR000700">
    <property type="entry name" value="PAS-assoc_C"/>
</dbReference>
<dbReference type="eggNOG" id="COG3706">
    <property type="taxonomic scope" value="Bacteria"/>
</dbReference>
<protein>
    <submittedName>
        <fullName evidence="4">Signaling protein</fullName>
    </submittedName>
</protein>
<dbReference type="Gene3D" id="3.30.450.20">
    <property type="entry name" value="PAS domain"/>
    <property type="match status" value="1"/>
</dbReference>
<name>E8N1B3_ANATU</name>
<dbReference type="AlphaFoldDB" id="E8N1B3"/>
<evidence type="ECO:0000259" key="1">
    <source>
        <dbReference type="PROSITE" id="PS50112"/>
    </source>
</evidence>
<dbReference type="PROSITE" id="PS50887">
    <property type="entry name" value="GGDEF"/>
    <property type="match status" value="1"/>
</dbReference>
<dbReference type="CDD" id="cd01949">
    <property type="entry name" value="GGDEF"/>
    <property type="match status" value="1"/>
</dbReference>
<dbReference type="NCBIfam" id="TIGR00229">
    <property type="entry name" value="sensory_box"/>
    <property type="match status" value="1"/>
</dbReference>
<dbReference type="InterPro" id="IPR000160">
    <property type="entry name" value="GGDEF_dom"/>
</dbReference>
<dbReference type="EMBL" id="AP012029">
    <property type="protein sequence ID" value="BAJ64856.1"/>
    <property type="molecule type" value="Genomic_DNA"/>
</dbReference>
<evidence type="ECO:0000259" key="3">
    <source>
        <dbReference type="PROSITE" id="PS50887"/>
    </source>
</evidence>
<dbReference type="InParanoid" id="E8N1B3"/>
<dbReference type="InterPro" id="IPR035965">
    <property type="entry name" value="PAS-like_dom_sf"/>
</dbReference>
<reference evidence="4 5" key="1">
    <citation type="submission" date="2010-12" db="EMBL/GenBank/DDBJ databases">
        <title>Whole genome sequence of Anaerolinea thermophila UNI-1.</title>
        <authorList>
            <person name="Narita-Yamada S."/>
            <person name="Kishi E."/>
            <person name="Watanabe Y."/>
            <person name="Takasaki K."/>
            <person name="Ankai A."/>
            <person name="Oguchi A."/>
            <person name="Fukui S."/>
            <person name="Takahashi M."/>
            <person name="Yashiro I."/>
            <person name="Hosoyama A."/>
            <person name="Sekiguchi Y."/>
            <person name="Hanada S."/>
            <person name="Fujita N."/>
        </authorList>
    </citation>
    <scope>NUCLEOTIDE SEQUENCE [LARGE SCALE GENOMIC DNA]</scope>
    <source>
        <strain evidence="5">DSM 14523 / JCM 11388 / NBRC 100420 / UNI-1</strain>
    </source>
</reference>
<organism evidence="4 5">
    <name type="scientific">Anaerolinea thermophila (strain DSM 14523 / JCM 11388 / NBRC 100420 / UNI-1)</name>
    <dbReference type="NCBI Taxonomy" id="926569"/>
    <lineage>
        <taxon>Bacteria</taxon>
        <taxon>Bacillati</taxon>
        <taxon>Chloroflexota</taxon>
        <taxon>Anaerolineae</taxon>
        <taxon>Anaerolineales</taxon>
        <taxon>Anaerolineaceae</taxon>
        <taxon>Anaerolinea</taxon>
    </lineage>
</organism>
<dbReference type="Pfam" id="PF00990">
    <property type="entry name" value="GGDEF"/>
    <property type="match status" value="1"/>
</dbReference>
<dbReference type="InterPro" id="IPR000014">
    <property type="entry name" value="PAS"/>
</dbReference>
<dbReference type="HOGENOM" id="CLU_000445_11_4_0"/>
<dbReference type="SUPFAM" id="SSF55073">
    <property type="entry name" value="Nucleotide cyclase"/>
    <property type="match status" value="1"/>
</dbReference>
<sequence>MQGNEKMSEDLYLELLDNLFDGVYYVDRNRVITFWNKASERLTGYGKDEVLGKACSDNILKHIDSHGRELCVQGCPLHATMADGKMREALLYLHHKDGHRVPVHIRVSPLMDEQGNVIGGIEVFSDGTQSLQTLQELEHLKNEIFIDPLLKIGNRRYAEMIFQTRLYELNAFNVPCGVVFLDVDNFKEINDTFGHLIGDRVLLMVSRSIASALRGTDTLIRWGGDEMLIFLPNVTPAGLKTIAERIRVFVEKSFLMVGDQKITVTVSVGATLLDKEDTLESITQRTDSLLYQSKQSGKNQITVG</sequence>
<evidence type="ECO:0000259" key="2">
    <source>
        <dbReference type="PROSITE" id="PS50113"/>
    </source>
</evidence>
<accession>E8N1B3</accession>
<dbReference type="KEGG" id="atm:ANT_28300"/>
<dbReference type="InterPro" id="IPR052163">
    <property type="entry name" value="DGC-Regulatory_Protein"/>
</dbReference>
<proteinExistence type="predicted"/>
<dbReference type="PANTHER" id="PTHR46663:SF4">
    <property type="entry name" value="DIGUANYLATE CYCLASE DGCT-RELATED"/>
    <property type="match status" value="1"/>
</dbReference>
<dbReference type="SMART" id="SM00091">
    <property type="entry name" value="PAS"/>
    <property type="match status" value="1"/>
</dbReference>
<dbReference type="SUPFAM" id="SSF55785">
    <property type="entry name" value="PYP-like sensor domain (PAS domain)"/>
    <property type="match status" value="1"/>
</dbReference>
<evidence type="ECO:0000313" key="4">
    <source>
        <dbReference type="EMBL" id="BAJ64856.1"/>
    </source>
</evidence>
<feature type="domain" description="PAS" evidence="1">
    <location>
        <begin position="8"/>
        <end position="84"/>
    </location>
</feature>
<keyword evidence="5" id="KW-1185">Reference proteome</keyword>
<dbReference type="PROSITE" id="PS50113">
    <property type="entry name" value="PAC"/>
    <property type="match status" value="1"/>
</dbReference>
<dbReference type="STRING" id="926569.ANT_28300"/>
<dbReference type="NCBIfam" id="TIGR00254">
    <property type="entry name" value="GGDEF"/>
    <property type="match status" value="1"/>
</dbReference>
<dbReference type="PANTHER" id="PTHR46663">
    <property type="entry name" value="DIGUANYLATE CYCLASE DGCT-RELATED"/>
    <property type="match status" value="1"/>
</dbReference>
<dbReference type="SMART" id="SM00267">
    <property type="entry name" value="GGDEF"/>
    <property type="match status" value="1"/>
</dbReference>
<evidence type="ECO:0000313" key="5">
    <source>
        <dbReference type="Proteomes" id="UP000008922"/>
    </source>
</evidence>
<dbReference type="FunFam" id="3.30.70.270:FF:000001">
    <property type="entry name" value="Diguanylate cyclase domain protein"/>
    <property type="match status" value="1"/>
</dbReference>
<feature type="domain" description="PAC" evidence="2">
    <location>
        <begin position="87"/>
        <end position="139"/>
    </location>
</feature>
<dbReference type="Pfam" id="PF13426">
    <property type="entry name" value="PAS_9"/>
    <property type="match status" value="1"/>
</dbReference>
<dbReference type="PROSITE" id="PS50112">
    <property type="entry name" value="PAS"/>
    <property type="match status" value="1"/>
</dbReference>
<dbReference type="CDD" id="cd00130">
    <property type="entry name" value="PAS"/>
    <property type="match status" value="1"/>
</dbReference>
<dbReference type="Proteomes" id="UP000008922">
    <property type="component" value="Chromosome"/>
</dbReference>
<gene>
    <name evidence="4" type="ordered locus">ANT_28300</name>
</gene>